<proteinExistence type="predicted"/>
<keyword evidence="2" id="KW-1185">Reference proteome</keyword>
<comment type="caution">
    <text evidence="1">The sequence shown here is derived from an EMBL/GenBank/DDBJ whole genome shotgun (WGS) entry which is preliminary data.</text>
</comment>
<dbReference type="SUPFAM" id="SSF53300">
    <property type="entry name" value="vWA-like"/>
    <property type="match status" value="1"/>
</dbReference>
<protein>
    <submittedName>
        <fullName evidence="1">VWA domain-containing protein</fullName>
    </submittedName>
</protein>
<accession>A0ABW1ZUM0</accession>
<name>A0ABW1ZUM0_9GAMM</name>
<dbReference type="EMBL" id="JBHSWE010000001">
    <property type="protein sequence ID" value="MFC6669059.1"/>
    <property type="molecule type" value="Genomic_DNA"/>
</dbReference>
<dbReference type="RefSeq" id="WP_379907606.1">
    <property type="nucleotide sequence ID" value="NZ_JBHSWE010000001.1"/>
</dbReference>
<evidence type="ECO:0000313" key="1">
    <source>
        <dbReference type="EMBL" id="MFC6669059.1"/>
    </source>
</evidence>
<evidence type="ECO:0000313" key="2">
    <source>
        <dbReference type="Proteomes" id="UP001596422"/>
    </source>
</evidence>
<reference evidence="2" key="1">
    <citation type="journal article" date="2019" name="Int. J. Syst. Evol. Microbiol.">
        <title>The Global Catalogue of Microorganisms (GCM) 10K type strain sequencing project: providing services to taxonomists for standard genome sequencing and annotation.</title>
        <authorList>
            <consortium name="The Broad Institute Genomics Platform"/>
            <consortium name="The Broad Institute Genome Sequencing Center for Infectious Disease"/>
            <person name="Wu L."/>
            <person name="Ma J."/>
        </authorList>
    </citation>
    <scope>NUCLEOTIDE SEQUENCE [LARGE SCALE GENOMIC DNA]</scope>
    <source>
        <strain evidence="2">NBRC 111756</strain>
    </source>
</reference>
<sequence>MGDERKSLQRGSSRQEIDQFLHQVAKTPSSGGTGGRLVFALDATASREPTWDQACQLQSEMFEQTRSLGGLAVQLCYYRGFREFFASEWLRDTDRLLRQMNGVRCLGGHTQIGRLLSHVRDETRRQRLQAVVFIGDCVEENVDDLCQLAGELGLLSVPVFIFQEGNDLVAARAFKQISRLSGGAYCRFDQHSAQLLKELLGAVAVYASGGRKALEHFSRGRSEEVLRLTRQLRH</sequence>
<gene>
    <name evidence="1" type="ORF">ACFQDL_02235</name>
</gene>
<organism evidence="1 2">
    <name type="scientific">Marinobacterium aestuariivivens</name>
    <dbReference type="NCBI Taxonomy" id="1698799"/>
    <lineage>
        <taxon>Bacteria</taxon>
        <taxon>Pseudomonadati</taxon>
        <taxon>Pseudomonadota</taxon>
        <taxon>Gammaproteobacteria</taxon>
        <taxon>Oceanospirillales</taxon>
        <taxon>Oceanospirillaceae</taxon>
        <taxon>Marinobacterium</taxon>
    </lineage>
</organism>
<dbReference type="InterPro" id="IPR036465">
    <property type="entry name" value="vWFA_dom_sf"/>
</dbReference>
<dbReference type="Proteomes" id="UP001596422">
    <property type="component" value="Unassembled WGS sequence"/>
</dbReference>